<dbReference type="AlphaFoldDB" id="A0A2N5XLH0"/>
<evidence type="ECO:0000313" key="15">
    <source>
        <dbReference type="EMBL" id="PLW75315.1"/>
    </source>
</evidence>
<comment type="function">
    <text evidence="1 10">Catalyzes the oxidative decarboxylation of 6-phosphogluconate to ribulose 5-phosphate and CO(2), with concomitant reduction of NADP to NADPH.</text>
</comment>
<comment type="catalytic activity">
    <reaction evidence="9 10 13">
        <text>6-phospho-D-gluconate + NADP(+) = D-ribulose 5-phosphate + CO2 + NADPH</text>
        <dbReference type="Rhea" id="RHEA:10116"/>
        <dbReference type="ChEBI" id="CHEBI:16526"/>
        <dbReference type="ChEBI" id="CHEBI:57783"/>
        <dbReference type="ChEBI" id="CHEBI:58121"/>
        <dbReference type="ChEBI" id="CHEBI:58349"/>
        <dbReference type="ChEBI" id="CHEBI:58759"/>
        <dbReference type="EC" id="1.1.1.44"/>
    </reaction>
</comment>
<feature type="domain" description="6-phosphogluconate dehydrogenase C-terminal" evidence="14">
    <location>
        <begin position="181"/>
        <end position="461"/>
    </location>
</feature>
<dbReference type="InterPro" id="IPR036291">
    <property type="entry name" value="NAD(P)-bd_dom_sf"/>
</dbReference>
<dbReference type="InterPro" id="IPR006113">
    <property type="entry name" value="6PGDH_Gnd/GntZ"/>
</dbReference>
<dbReference type="InterPro" id="IPR006114">
    <property type="entry name" value="6PGDH_C"/>
</dbReference>
<dbReference type="UniPathway" id="UPA00115">
    <property type="reaction ID" value="UER00410"/>
</dbReference>
<dbReference type="Gene3D" id="1.10.1040.10">
    <property type="entry name" value="N-(1-d-carboxylethyl)-l-norvaline Dehydrogenase, domain 2"/>
    <property type="match status" value="1"/>
</dbReference>
<evidence type="ECO:0000256" key="5">
    <source>
        <dbReference type="ARBA" id="ARBA00018193"/>
    </source>
</evidence>
<evidence type="ECO:0000256" key="2">
    <source>
        <dbReference type="ARBA" id="ARBA00004874"/>
    </source>
</evidence>
<organism evidence="15 16">
    <name type="scientific">Cohaesibacter celericrescens</name>
    <dbReference type="NCBI Taxonomy" id="2067669"/>
    <lineage>
        <taxon>Bacteria</taxon>
        <taxon>Pseudomonadati</taxon>
        <taxon>Pseudomonadota</taxon>
        <taxon>Alphaproteobacteria</taxon>
        <taxon>Hyphomicrobiales</taxon>
        <taxon>Cohaesibacteraceae</taxon>
    </lineage>
</organism>
<dbReference type="PIRSF" id="PIRSF000109">
    <property type="entry name" value="6PGD"/>
    <property type="match status" value="1"/>
</dbReference>
<evidence type="ECO:0000256" key="11">
    <source>
        <dbReference type="PIRSR" id="PIRSR000109-1"/>
    </source>
</evidence>
<feature type="binding site" description="in other chain" evidence="12">
    <location>
        <position position="193"/>
    </location>
    <ligand>
        <name>substrate</name>
        <note>ligand shared between dimeric partners</note>
    </ligand>
</feature>
<dbReference type="RefSeq" id="WP_101535467.1">
    <property type="nucleotide sequence ID" value="NZ_PKUQ01000052.1"/>
</dbReference>
<feature type="binding site" description="in other chain" evidence="12">
    <location>
        <position position="263"/>
    </location>
    <ligand>
        <name>substrate</name>
        <note>ligand shared between dimeric partners</note>
    </ligand>
</feature>
<evidence type="ECO:0000256" key="1">
    <source>
        <dbReference type="ARBA" id="ARBA00002526"/>
    </source>
</evidence>
<evidence type="ECO:0000256" key="6">
    <source>
        <dbReference type="ARBA" id="ARBA00023002"/>
    </source>
</evidence>
<dbReference type="InterPro" id="IPR006115">
    <property type="entry name" value="6PGDH_NADP-bd"/>
</dbReference>
<evidence type="ECO:0000256" key="12">
    <source>
        <dbReference type="PIRSR" id="PIRSR000109-2"/>
    </source>
</evidence>
<evidence type="ECO:0000313" key="16">
    <source>
        <dbReference type="Proteomes" id="UP000234881"/>
    </source>
</evidence>
<sequence>MLSQSSADIAVIGLGVMGLNLALNFADSGFKVAAFDPFPEVVEKVRGGLEPKVGVTGALEELIGSLKKPAKILIMVKAGGPIDGVINSLIPLLAPGDIIMDGGNTLYQDTVRRQDTLAEHGIHFVGLGVSGGQEGARHGPALMAGGAPEAVKAVAPLLSAIAARAHDGTPCYAAHGPGGAGHFVKMVHNGIEYALMQMLAEAYLLMSDPGNMSASEISAAFEDWNKGPAASYLIEISATVMATKDLATGKPLVELIRDRAGHKGTGRWTVEAGFDYGIALPAVAAAFLARALSARDRLPDTRAKLDYTPDMVTNIAGMIGEAFPAVMLAAYAQGFDLIQAASDEQHWDTDLRAVAKGWRAGCIIRAAMLDPISSSLDNGDILASEFAAKTLAASERPLRQIVQFATAAGVPVPALYSALAWLDARRCPVLGANLIQGQRDLFGAHTFERIDQAGVFHHDWDDQA</sequence>
<feature type="binding site" description="in other chain" evidence="12">
    <location>
        <begin position="130"/>
        <end position="132"/>
    </location>
    <ligand>
        <name>substrate</name>
        <note>ligand shared between dimeric partners</note>
    </ligand>
</feature>
<feature type="binding site" evidence="12">
    <location>
        <position position="445"/>
    </location>
    <ligand>
        <name>substrate</name>
        <note>ligand shared between dimeric partners</note>
    </ligand>
</feature>
<evidence type="ECO:0000259" key="14">
    <source>
        <dbReference type="SMART" id="SM01350"/>
    </source>
</evidence>
<accession>A0A2N5XLH0</accession>
<keyword evidence="16" id="KW-1185">Reference proteome</keyword>
<evidence type="ECO:0000256" key="4">
    <source>
        <dbReference type="ARBA" id="ARBA00013011"/>
    </source>
</evidence>
<dbReference type="InterPro" id="IPR008927">
    <property type="entry name" value="6-PGluconate_DH-like_C_sf"/>
</dbReference>
<dbReference type="Pfam" id="PF03446">
    <property type="entry name" value="NAD_binding_2"/>
    <property type="match status" value="1"/>
</dbReference>
<evidence type="ECO:0000256" key="10">
    <source>
        <dbReference type="PIRNR" id="PIRNR000109"/>
    </source>
</evidence>
<evidence type="ECO:0000256" key="7">
    <source>
        <dbReference type="ARBA" id="ARBA00023064"/>
    </source>
</evidence>
<feature type="binding site" description="in other chain" evidence="12">
    <location>
        <position position="290"/>
    </location>
    <ligand>
        <name>substrate</name>
        <note>ligand shared between dimeric partners</note>
    </ligand>
</feature>
<keyword evidence="6 10" id="KW-0560">Oxidoreductase</keyword>
<comment type="pathway">
    <text evidence="2 10 13">Carbohydrate degradation; pentose phosphate pathway; D-ribulose 5-phosphate from D-glucose 6-phosphate (oxidative stage): step 3/3.</text>
</comment>
<dbReference type="OrthoDB" id="9804542at2"/>
<comment type="similarity">
    <text evidence="3 10 13">Belongs to the 6-phosphogluconate dehydrogenase family.</text>
</comment>
<evidence type="ECO:0000256" key="3">
    <source>
        <dbReference type="ARBA" id="ARBA00008419"/>
    </source>
</evidence>
<dbReference type="NCBIfam" id="TIGR00873">
    <property type="entry name" value="gnd"/>
    <property type="match status" value="1"/>
</dbReference>
<dbReference type="GO" id="GO:0019521">
    <property type="term" value="P:D-gluconate metabolic process"/>
    <property type="evidence" value="ECO:0007669"/>
    <property type="project" value="UniProtKB-KW"/>
</dbReference>
<protein>
    <recommendedName>
        <fullName evidence="5 10">6-phosphogluconate dehydrogenase, decarboxylating</fullName>
        <ecNumber evidence="4 10">1.1.1.44</ecNumber>
    </recommendedName>
</protein>
<dbReference type="GO" id="GO:0006098">
    <property type="term" value="P:pentose-phosphate shunt"/>
    <property type="evidence" value="ECO:0007669"/>
    <property type="project" value="UniProtKB-UniPathway"/>
</dbReference>
<name>A0A2N5XLH0_9HYPH</name>
<comment type="caution">
    <text evidence="15">The sequence shown here is derived from an EMBL/GenBank/DDBJ whole genome shotgun (WGS) entry which is preliminary data.</text>
</comment>
<reference evidence="15 16" key="1">
    <citation type="submission" date="2018-01" db="EMBL/GenBank/DDBJ databases">
        <title>The draft genome sequence of Cohaesibacter sp. H1304.</title>
        <authorList>
            <person name="Wang N.-N."/>
            <person name="Du Z.-J."/>
        </authorList>
    </citation>
    <scope>NUCLEOTIDE SEQUENCE [LARGE SCALE GENOMIC DNA]</scope>
    <source>
        <strain evidence="15 16">H1304</strain>
    </source>
</reference>
<gene>
    <name evidence="15" type="ORF">C0081_19775</name>
</gene>
<feature type="binding site" description="in other chain" evidence="12">
    <location>
        <begin position="188"/>
        <end position="189"/>
    </location>
    <ligand>
        <name>substrate</name>
        <note>ligand shared between dimeric partners</note>
    </ligand>
</feature>
<dbReference type="Gene3D" id="1.20.5.320">
    <property type="entry name" value="6-Phosphogluconate Dehydrogenase, domain 3"/>
    <property type="match status" value="1"/>
</dbReference>
<feature type="active site" description="Proton donor" evidence="11">
    <location>
        <position position="192"/>
    </location>
</feature>
<keyword evidence="8 10" id="KW-0570">Pentose shunt</keyword>
<dbReference type="Pfam" id="PF00393">
    <property type="entry name" value="6PGD"/>
    <property type="match status" value="1"/>
</dbReference>
<dbReference type="GO" id="GO:0004616">
    <property type="term" value="F:phosphogluconate dehydrogenase (decarboxylating) activity"/>
    <property type="evidence" value="ECO:0007669"/>
    <property type="project" value="UniProtKB-EC"/>
</dbReference>
<dbReference type="Proteomes" id="UP000234881">
    <property type="component" value="Unassembled WGS sequence"/>
</dbReference>
<dbReference type="NCBIfam" id="NF006765">
    <property type="entry name" value="PRK09287.1"/>
    <property type="match status" value="1"/>
</dbReference>
<dbReference type="PANTHER" id="PTHR11811">
    <property type="entry name" value="6-PHOSPHOGLUCONATE DEHYDROGENASE"/>
    <property type="match status" value="1"/>
</dbReference>
<feature type="binding site" evidence="12">
    <location>
        <position position="439"/>
    </location>
    <ligand>
        <name>substrate</name>
        <note>ligand shared between dimeric partners</note>
    </ligand>
</feature>
<feature type="binding site" description="in other chain" evidence="12">
    <location>
        <position position="104"/>
    </location>
    <ligand>
        <name>substrate</name>
        <note>ligand shared between dimeric partners</note>
    </ligand>
</feature>
<dbReference type="SUPFAM" id="SSF51735">
    <property type="entry name" value="NAD(P)-binding Rossmann-fold domains"/>
    <property type="match status" value="1"/>
</dbReference>
<dbReference type="InterPro" id="IPR006183">
    <property type="entry name" value="Pgluconate_DH"/>
</dbReference>
<dbReference type="SUPFAM" id="SSF48179">
    <property type="entry name" value="6-phosphogluconate dehydrogenase C-terminal domain-like"/>
    <property type="match status" value="1"/>
</dbReference>
<dbReference type="EC" id="1.1.1.44" evidence="4 10"/>
<keyword evidence="7 13" id="KW-0311">Gluconate utilization</keyword>
<evidence type="ECO:0000256" key="8">
    <source>
        <dbReference type="ARBA" id="ARBA00023126"/>
    </source>
</evidence>
<keyword evidence="10 13" id="KW-0521">NADP</keyword>
<dbReference type="PRINTS" id="PR00076">
    <property type="entry name" value="6PGDHDRGNASE"/>
</dbReference>
<feature type="active site" description="Proton acceptor" evidence="11">
    <location>
        <position position="185"/>
    </location>
</feature>
<dbReference type="SMART" id="SM01350">
    <property type="entry name" value="6PGD"/>
    <property type="match status" value="1"/>
</dbReference>
<comment type="subunit">
    <text evidence="10">Homodimer.</text>
</comment>
<dbReference type="InterPro" id="IPR013328">
    <property type="entry name" value="6PGD_dom2"/>
</dbReference>
<dbReference type="EMBL" id="PKUQ01000052">
    <property type="protein sequence ID" value="PLW75315.1"/>
    <property type="molecule type" value="Genomic_DNA"/>
</dbReference>
<evidence type="ECO:0000256" key="13">
    <source>
        <dbReference type="RuleBase" id="RU000485"/>
    </source>
</evidence>
<proteinExistence type="inferred from homology"/>
<dbReference type="Gene3D" id="3.40.50.720">
    <property type="entry name" value="NAD(P)-binding Rossmann-like Domain"/>
    <property type="match status" value="1"/>
</dbReference>
<dbReference type="GO" id="GO:0050661">
    <property type="term" value="F:NADP binding"/>
    <property type="evidence" value="ECO:0007669"/>
    <property type="project" value="InterPro"/>
</dbReference>
<evidence type="ECO:0000256" key="9">
    <source>
        <dbReference type="ARBA" id="ARBA00048640"/>
    </source>
</evidence>